<evidence type="ECO:0000259" key="6">
    <source>
        <dbReference type="SMART" id="SM00478"/>
    </source>
</evidence>
<evidence type="ECO:0000313" key="8">
    <source>
        <dbReference type="Proteomes" id="UP001359886"/>
    </source>
</evidence>
<dbReference type="EMBL" id="JAZHOG010000008">
    <property type="protein sequence ID" value="MEJ8568410.1"/>
    <property type="molecule type" value="Genomic_DNA"/>
</dbReference>
<name>A0AAW9RHT0_9GAMM</name>
<dbReference type="EC" id="3.2.2.21" evidence="3"/>
<dbReference type="PANTHER" id="PTHR43003">
    <property type="entry name" value="DNA-3-METHYLADENINE GLYCOSYLASE"/>
    <property type="match status" value="1"/>
</dbReference>
<dbReference type="GO" id="GO:0032993">
    <property type="term" value="C:protein-DNA complex"/>
    <property type="evidence" value="ECO:0007669"/>
    <property type="project" value="TreeGrafter"/>
</dbReference>
<keyword evidence="4" id="KW-0227">DNA damage</keyword>
<dbReference type="PANTHER" id="PTHR43003:SF5">
    <property type="entry name" value="DNA-3-METHYLADENINE GLYCOSYLASE"/>
    <property type="match status" value="1"/>
</dbReference>
<dbReference type="FunFam" id="1.10.340.30:FF:000004">
    <property type="entry name" value="DNA-3-methyladenine glycosylase II"/>
    <property type="match status" value="1"/>
</dbReference>
<dbReference type="SUPFAM" id="SSF48150">
    <property type="entry name" value="DNA-glycosylase"/>
    <property type="match status" value="1"/>
</dbReference>
<organism evidence="7 8">
    <name type="scientific">Elongatibacter sediminis</name>
    <dbReference type="NCBI Taxonomy" id="3119006"/>
    <lineage>
        <taxon>Bacteria</taxon>
        <taxon>Pseudomonadati</taxon>
        <taxon>Pseudomonadota</taxon>
        <taxon>Gammaproteobacteria</taxon>
        <taxon>Chromatiales</taxon>
        <taxon>Wenzhouxiangellaceae</taxon>
        <taxon>Elongatibacter</taxon>
    </lineage>
</organism>
<keyword evidence="5" id="KW-0234">DNA repair</keyword>
<dbReference type="Proteomes" id="UP001359886">
    <property type="component" value="Unassembled WGS sequence"/>
</dbReference>
<dbReference type="CDD" id="cd00056">
    <property type="entry name" value="ENDO3c"/>
    <property type="match status" value="1"/>
</dbReference>
<feature type="domain" description="HhH-GPD" evidence="6">
    <location>
        <begin position="51"/>
        <end position="206"/>
    </location>
</feature>
<comment type="caution">
    <text evidence="7">The sequence shown here is derived from an EMBL/GenBank/DDBJ whole genome shotgun (WGS) entry which is preliminary data.</text>
</comment>
<dbReference type="InterPro" id="IPR051912">
    <property type="entry name" value="Alkylbase_DNA_Glycosylase/TA"/>
</dbReference>
<comment type="similarity">
    <text evidence="2">Belongs to the alkylbase DNA glycosidase AlkA family.</text>
</comment>
<dbReference type="Pfam" id="PF00730">
    <property type="entry name" value="HhH-GPD"/>
    <property type="match status" value="1"/>
</dbReference>
<evidence type="ECO:0000313" key="7">
    <source>
        <dbReference type="EMBL" id="MEJ8568410.1"/>
    </source>
</evidence>
<dbReference type="InterPro" id="IPR011257">
    <property type="entry name" value="DNA_glycosylase"/>
</dbReference>
<protein>
    <recommendedName>
        <fullName evidence="3">DNA-3-methyladenine glycosylase II</fullName>
        <ecNumber evidence="3">3.2.2.21</ecNumber>
    </recommendedName>
</protein>
<dbReference type="GO" id="GO:0043916">
    <property type="term" value="F:DNA-7-methylguanine glycosylase activity"/>
    <property type="evidence" value="ECO:0007669"/>
    <property type="project" value="TreeGrafter"/>
</dbReference>
<dbReference type="InterPro" id="IPR003265">
    <property type="entry name" value="HhH-GPD_domain"/>
</dbReference>
<evidence type="ECO:0000256" key="1">
    <source>
        <dbReference type="ARBA" id="ARBA00000086"/>
    </source>
</evidence>
<accession>A0AAW9RHT0</accession>
<reference evidence="7 8" key="1">
    <citation type="submission" date="2024-02" db="EMBL/GenBank/DDBJ databases">
        <title>A novel Wenzhouxiangellaceae bacterium, isolated from coastal sediments.</title>
        <authorList>
            <person name="Du Z.-J."/>
            <person name="Ye Y.-Q."/>
            <person name="Zhang X.-Y."/>
        </authorList>
    </citation>
    <scope>NUCLEOTIDE SEQUENCE [LARGE SCALE GENOMIC DNA]</scope>
    <source>
        <strain evidence="7 8">CH-27</strain>
    </source>
</reference>
<dbReference type="AlphaFoldDB" id="A0AAW9RHT0"/>
<dbReference type="Gene3D" id="1.10.340.30">
    <property type="entry name" value="Hypothetical protein, domain 2"/>
    <property type="match status" value="1"/>
</dbReference>
<dbReference type="GO" id="GO:0006285">
    <property type="term" value="P:base-excision repair, AP site formation"/>
    <property type="evidence" value="ECO:0007669"/>
    <property type="project" value="TreeGrafter"/>
</dbReference>
<evidence type="ECO:0000256" key="3">
    <source>
        <dbReference type="ARBA" id="ARBA00012000"/>
    </source>
</evidence>
<dbReference type="Gene3D" id="1.10.1670.40">
    <property type="match status" value="1"/>
</dbReference>
<dbReference type="SMART" id="SM00478">
    <property type="entry name" value="ENDO3c"/>
    <property type="match status" value="1"/>
</dbReference>
<evidence type="ECO:0000256" key="5">
    <source>
        <dbReference type="ARBA" id="ARBA00023204"/>
    </source>
</evidence>
<proteinExistence type="inferred from homology"/>
<sequence length="212" mass="23652">MSRLRYNRAGAEEHLRRQCPKLGAFVEIQGRFRLRVARDPDVFCALSRAIVYQQLSGKAAGTIHQRFCGLFDDGCPEPSAAAGLDMERLRAAGLSRNKALSVQDLARRSLDGSLAGFRRLGRMSDEAVITNLCQVRGIGPWTAQMFLMFNLGRPDVMPATDLGVQKGVQAVYGLRSLPPPDRVLRVTRHLAPYRSAASWYFWRAADTDLMTR</sequence>
<keyword evidence="8" id="KW-1185">Reference proteome</keyword>
<dbReference type="GO" id="GO:0005737">
    <property type="term" value="C:cytoplasm"/>
    <property type="evidence" value="ECO:0007669"/>
    <property type="project" value="TreeGrafter"/>
</dbReference>
<comment type="catalytic activity">
    <reaction evidence="1">
        <text>Hydrolysis of alkylated DNA, releasing 3-methyladenine, 3-methylguanine, 7-methylguanine and 7-methyladenine.</text>
        <dbReference type="EC" id="3.2.2.21"/>
    </reaction>
</comment>
<evidence type="ECO:0000256" key="2">
    <source>
        <dbReference type="ARBA" id="ARBA00010817"/>
    </source>
</evidence>
<dbReference type="GO" id="GO:0032131">
    <property type="term" value="F:alkylated DNA binding"/>
    <property type="evidence" value="ECO:0007669"/>
    <property type="project" value="TreeGrafter"/>
</dbReference>
<dbReference type="RefSeq" id="WP_354695734.1">
    <property type="nucleotide sequence ID" value="NZ_JAZHOG010000008.1"/>
</dbReference>
<dbReference type="GO" id="GO:0006307">
    <property type="term" value="P:DNA alkylation repair"/>
    <property type="evidence" value="ECO:0007669"/>
    <property type="project" value="TreeGrafter"/>
</dbReference>
<gene>
    <name evidence="7" type="ORF">V3330_12310</name>
</gene>
<dbReference type="GO" id="GO:0008725">
    <property type="term" value="F:DNA-3-methyladenine glycosylase activity"/>
    <property type="evidence" value="ECO:0007669"/>
    <property type="project" value="TreeGrafter"/>
</dbReference>
<evidence type="ECO:0000256" key="4">
    <source>
        <dbReference type="ARBA" id="ARBA00022763"/>
    </source>
</evidence>